<proteinExistence type="predicted"/>
<protein>
    <recommendedName>
        <fullName evidence="3">Methyltransferase</fullName>
    </recommendedName>
</protein>
<reference evidence="1 2" key="1">
    <citation type="submission" date="2018-11" db="EMBL/GenBank/DDBJ databases">
        <title>Genome squencing of methanotrophic bacteria isolated from alkaline groundwater in Korea.</title>
        <authorList>
            <person name="Nguyen L.N."/>
        </authorList>
    </citation>
    <scope>NUCLEOTIDE SEQUENCE [LARGE SCALE GENOMIC DNA]</scope>
    <source>
        <strain evidence="1 2">GW6</strain>
    </source>
</reference>
<dbReference type="AlphaFoldDB" id="A0A3G8MAF8"/>
<dbReference type="EMBL" id="CP034086">
    <property type="protein sequence ID" value="AZG78142.1"/>
    <property type="molecule type" value="Genomic_DNA"/>
</dbReference>
<evidence type="ECO:0008006" key="3">
    <source>
        <dbReference type="Google" id="ProtNLM"/>
    </source>
</evidence>
<dbReference type="KEGG" id="mros:EHO51_16160"/>
<dbReference type="SUPFAM" id="SSF53335">
    <property type="entry name" value="S-adenosyl-L-methionine-dependent methyltransferases"/>
    <property type="match status" value="1"/>
</dbReference>
<gene>
    <name evidence="1" type="ORF">EHO51_16160</name>
</gene>
<evidence type="ECO:0000313" key="1">
    <source>
        <dbReference type="EMBL" id="AZG78142.1"/>
    </source>
</evidence>
<dbReference type="Proteomes" id="UP000273982">
    <property type="component" value="Chromosome"/>
</dbReference>
<evidence type="ECO:0000313" key="2">
    <source>
        <dbReference type="Proteomes" id="UP000273982"/>
    </source>
</evidence>
<name>A0A3G8MAF8_9HYPH</name>
<organism evidence="1 2">
    <name type="scientific">Methylocystis rosea</name>
    <dbReference type="NCBI Taxonomy" id="173366"/>
    <lineage>
        <taxon>Bacteria</taxon>
        <taxon>Pseudomonadati</taxon>
        <taxon>Pseudomonadota</taxon>
        <taxon>Alphaproteobacteria</taxon>
        <taxon>Hyphomicrobiales</taxon>
        <taxon>Methylocystaceae</taxon>
        <taxon>Methylocystis</taxon>
    </lineage>
</organism>
<dbReference type="RefSeq" id="WP_124739733.1">
    <property type="nucleotide sequence ID" value="NZ_CP034086.1"/>
</dbReference>
<dbReference type="InterPro" id="IPR029063">
    <property type="entry name" value="SAM-dependent_MTases_sf"/>
</dbReference>
<accession>A0A3G8MAF8</accession>
<sequence>MTPSDKELRRLELFPTPPWATRTLFESVLPRVFSALGVTRIGSCWEPAAGLGHMAETIKEYCANVLMSDVADYPLEDGSRMSDHGLQLIDFGCEPSASEPAPERAEWVITNPPFRQTEAFLQRALKVASKGVALMQKQTWLTGGERYAQVYRETPPDLVAQFVERVPMCLGGYDPRGSTATDYAWFIWLQREGLEEAGRDWAERRENAPKGWLQLLLIPPGRRDAYLRQRDLELAERRRLPGWHPDPKVRKLRRRIHAERDARMMGEKS</sequence>